<dbReference type="Pfam" id="PF08520">
    <property type="entry name" value="Mitofissin"/>
    <property type="match status" value="1"/>
</dbReference>
<evidence type="ECO:0000313" key="3">
    <source>
        <dbReference type="Proteomes" id="UP001143981"/>
    </source>
</evidence>
<feature type="chain" id="PRO_5040835029" description="DUF1748-domain-containing protein" evidence="1">
    <location>
        <begin position="29"/>
        <end position="76"/>
    </location>
</feature>
<comment type="caution">
    <text evidence="2">The sequence shown here is derived from an EMBL/GenBank/DDBJ whole genome shotgun (WGS) entry which is preliminary data.</text>
</comment>
<dbReference type="Proteomes" id="UP001143981">
    <property type="component" value="Unassembled WGS sequence"/>
</dbReference>
<accession>A0A9W7YJD5</accession>
<proteinExistence type="predicted"/>
<reference evidence="2" key="1">
    <citation type="submission" date="2022-07" db="EMBL/GenBank/DDBJ databases">
        <title>Phylogenomic reconstructions and comparative analyses of Kickxellomycotina fungi.</title>
        <authorList>
            <person name="Reynolds N.K."/>
            <person name="Stajich J.E."/>
            <person name="Barry K."/>
            <person name="Grigoriev I.V."/>
            <person name="Crous P."/>
            <person name="Smith M.E."/>
        </authorList>
    </citation>
    <scope>NUCLEOTIDE SEQUENCE</scope>
    <source>
        <strain evidence="2">BCRC 34381</strain>
    </source>
</reference>
<name>A0A9W7YJD5_9FUNG</name>
<gene>
    <name evidence="2" type="ORF">LPJ61_000582</name>
</gene>
<dbReference type="InterPro" id="IPR013726">
    <property type="entry name" value="Mitofissin"/>
</dbReference>
<dbReference type="PANTHER" id="PTHR28075:SF1">
    <property type="entry name" value="DUF1748-DOMAIN-CONTAINING PROTEIN"/>
    <property type="match status" value="1"/>
</dbReference>
<dbReference type="PANTHER" id="PTHR28075">
    <property type="entry name" value="CHROMOSOME 16, WHOLE GENOME SHOTGUN SEQUENCE"/>
    <property type="match status" value="1"/>
</dbReference>
<evidence type="ECO:0000256" key="1">
    <source>
        <dbReference type="SAM" id="SignalP"/>
    </source>
</evidence>
<keyword evidence="1" id="KW-0732">Signal</keyword>
<keyword evidence="3" id="KW-1185">Reference proteome</keyword>
<evidence type="ECO:0008006" key="4">
    <source>
        <dbReference type="Google" id="ProtNLM"/>
    </source>
</evidence>
<evidence type="ECO:0000313" key="2">
    <source>
        <dbReference type="EMBL" id="KAJ1735377.1"/>
    </source>
</evidence>
<dbReference type="EMBL" id="JANBOI010000029">
    <property type="protein sequence ID" value="KAJ1735377.1"/>
    <property type="molecule type" value="Genomic_DNA"/>
</dbReference>
<dbReference type="OrthoDB" id="16824at2759"/>
<organism evidence="2 3">
    <name type="scientific">Coemansia biformis</name>
    <dbReference type="NCBI Taxonomy" id="1286918"/>
    <lineage>
        <taxon>Eukaryota</taxon>
        <taxon>Fungi</taxon>
        <taxon>Fungi incertae sedis</taxon>
        <taxon>Zoopagomycota</taxon>
        <taxon>Kickxellomycotina</taxon>
        <taxon>Kickxellomycetes</taxon>
        <taxon>Kickxellales</taxon>
        <taxon>Kickxellaceae</taxon>
        <taxon>Coemansia</taxon>
    </lineage>
</organism>
<dbReference type="AlphaFoldDB" id="A0A9W7YJD5"/>
<protein>
    <recommendedName>
        <fullName evidence="4">DUF1748-domain-containing protein</fullName>
    </recommendedName>
</protein>
<dbReference type="GO" id="GO:0005737">
    <property type="term" value="C:cytoplasm"/>
    <property type="evidence" value="ECO:0007669"/>
    <property type="project" value="TreeGrafter"/>
</dbReference>
<feature type="signal peptide" evidence="1">
    <location>
        <begin position="1"/>
        <end position="28"/>
    </location>
</feature>
<sequence>MAFGKIVHLGIDLVLLSAALAGIRRSTGMRVNTDSITDSKAIGGYLDRYLAIGEKTIDLAAWQMSQYPTYFARDRK</sequence>